<dbReference type="Pfam" id="PF00848">
    <property type="entry name" value="Ring_hydroxyl_A"/>
    <property type="match status" value="1"/>
</dbReference>
<dbReference type="PROSITE" id="PS51296">
    <property type="entry name" value="RIESKE"/>
    <property type="match status" value="1"/>
</dbReference>
<evidence type="ECO:0000256" key="8">
    <source>
        <dbReference type="ARBA" id="ARBA00023014"/>
    </source>
</evidence>
<dbReference type="InterPro" id="IPR001663">
    <property type="entry name" value="Rng_hydr_dOase-A"/>
</dbReference>
<dbReference type="Gene3D" id="2.102.10.10">
    <property type="entry name" value="Rieske [2Fe-2S] iron-sulphur domain"/>
    <property type="match status" value="1"/>
</dbReference>
<dbReference type="InterPro" id="IPR015879">
    <property type="entry name" value="Ring_hydroxy_dOase_asu_C_dom"/>
</dbReference>
<dbReference type="Gene3D" id="3.90.380.10">
    <property type="entry name" value="Naphthalene 1,2-dioxygenase Alpha Subunit, Chain A, domain 1"/>
    <property type="match status" value="1"/>
</dbReference>
<dbReference type="RefSeq" id="WP_285392782.1">
    <property type="nucleotide sequence ID" value="NZ_JASSVS010000012.1"/>
</dbReference>
<evidence type="ECO:0000259" key="10">
    <source>
        <dbReference type="PROSITE" id="PS51296"/>
    </source>
</evidence>
<evidence type="ECO:0000256" key="6">
    <source>
        <dbReference type="ARBA" id="ARBA00023002"/>
    </source>
</evidence>
<dbReference type="EMBL" id="JASSVS010000012">
    <property type="protein sequence ID" value="MDL0433188.1"/>
    <property type="molecule type" value="Genomic_DNA"/>
</dbReference>
<keyword evidence="6" id="KW-0560">Oxidoreductase</keyword>
<comment type="caution">
    <text evidence="11">The sequence shown here is derived from an EMBL/GenBank/DDBJ whole genome shotgun (WGS) entry which is preliminary data.</text>
</comment>
<keyword evidence="5 11" id="KW-0223">Dioxygenase</keyword>
<name>A0ABT7IJ56_9GAMM</name>
<keyword evidence="12" id="KW-1185">Reference proteome</keyword>
<accession>A0ABT7IJ56</accession>
<dbReference type="Proteomes" id="UP001227964">
    <property type="component" value="Unassembled WGS sequence"/>
</dbReference>
<keyword evidence="2" id="KW-0001">2Fe-2S</keyword>
<dbReference type="Pfam" id="PF00355">
    <property type="entry name" value="Rieske"/>
    <property type="match status" value="1"/>
</dbReference>
<protein>
    <submittedName>
        <fullName evidence="11">Aromatic ring-hydroxylating dioxygenase subunit alpha</fullName>
    </submittedName>
</protein>
<dbReference type="SUPFAM" id="SSF50022">
    <property type="entry name" value="ISP domain"/>
    <property type="match status" value="1"/>
</dbReference>
<evidence type="ECO:0000256" key="2">
    <source>
        <dbReference type="ARBA" id="ARBA00022714"/>
    </source>
</evidence>
<evidence type="ECO:0000256" key="4">
    <source>
        <dbReference type="ARBA" id="ARBA00022797"/>
    </source>
</evidence>
<reference evidence="11 12" key="1">
    <citation type="submission" date="2023-06" db="EMBL/GenBank/DDBJ databases">
        <title>Marinobacter azerbaijanicus a moderately halophilic, isolated from Urmia Lake in Azerbaijan region of Iran.</title>
        <authorList>
            <person name="Sanchez-Porro C."/>
            <person name="Aghdam E.M."/>
            <person name="Saheb S.M."/>
            <person name="Tarhriz V."/>
            <person name="Kazemi E."/>
            <person name="Ammozegar M.A."/>
            <person name="Ventosa A."/>
            <person name="Hejazi M.S."/>
        </authorList>
    </citation>
    <scope>NUCLEOTIDE SEQUENCE [LARGE SCALE GENOMIC DNA]</scope>
    <source>
        <strain evidence="11 12">TBZ242</strain>
    </source>
</reference>
<keyword evidence="8" id="KW-0411">Iron-sulfur</keyword>
<evidence type="ECO:0000313" key="12">
    <source>
        <dbReference type="Proteomes" id="UP001227964"/>
    </source>
</evidence>
<proteinExistence type="inferred from homology"/>
<dbReference type="PRINTS" id="PR00090">
    <property type="entry name" value="RNGDIOXGNASE"/>
</dbReference>
<evidence type="ECO:0000256" key="3">
    <source>
        <dbReference type="ARBA" id="ARBA00022723"/>
    </source>
</evidence>
<dbReference type="CDD" id="cd03469">
    <property type="entry name" value="Rieske_RO_Alpha_N"/>
    <property type="match status" value="1"/>
</dbReference>
<keyword evidence="3" id="KW-0479">Metal-binding</keyword>
<gene>
    <name evidence="11" type="ORF">QPM17_18775</name>
</gene>
<evidence type="ECO:0000313" key="11">
    <source>
        <dbReference type="EMBL" id="MDL0433188.1"/>
    </source>
</evidence>
<keyword evidence="4" id="KW-0058">Aromatic hydrocarbons catabolism</keyword>
<feature type="domain" description="Rieske" evidence="10">
    <location>
        <begin position="58"/>
        <end position="167"/>
    </location>
</feature>
<dbReference type="InterPro" id="IPR036922">
    <property type="entry name" value="Rieske_2Fe-2S_sf"/>
</dbReference>
<keyword evidence="9" id="KW-0520">NAD</keyword>
<dbReference type="PANTHER" id="PTHR43756">
    <property type="entry name" value="CHOLINE MONOOXYGENASE, CHLOROPLASTIC"/>
    <property type="match status" value="1"/>
</dbReference>
<evidence type="ECO:0000256" key="1">
    <source>
        <dbReference type="ARBA" id="ARBA00008751"/>
    </source>
</evidence>
<dbReference type="InterPro" id="IPR015881">
    <property type="entry name" value="ARHD_Rieske_2Fe_2S"/>
</dbReference>
<sequence length="446" mass="50416">MGPENKEVSVMSTTKSNIIGTDRDYGALVKEDRVHSSIFTDESIFEDEMERIFHKTWLFALHESEVPKKGDFKLLKLGRFPVIAVRDENEEVQLMINRCRHRGAQVCEATQGNAKSFQCWYHGWTYNTKGDLVGVTGEEAYDKAFDAKEHGLTKVARVDNYRGFIFASHSKEGQSLDDYLGPAKKFIDILVDASPTSEIEVKPGVVSKTMYRGNWKQIGMDGYHPHYVHVSVFKIFSKRESTTGSAVGAIHLEDPFSDSSPSLTRGFPNGHAALDFRFQRLPHAKDNMAELQQSEDGRKYVEDMIAHHGKEHAEELIAWHGDPHLGVFPNLQLIHDHIRVVIPVSVSETQVLMYPVFLKGVGQEINNKRLRAHEAFYGPASNGSPDDAEIFERVQRGLEGDADPWILLGRGMNREETDSDGTVSARISDEITQRAQMQEWKRLMAE</sequence>
<dbReference type="PANTHER" id="PTHR43756:SF1">
    <property type="entry name" value="3-PHENYLPROPIONATE_CINNAMIC ACID DIOXYGENASE SUBUNIT ALPHA"/>
    <property type="match status" value="1"/>
</dbReference>
<evidence type="ECO:0000256" key="7">
    <source>
        <dbReference type="ARBA" id="ARBA00023004"/>
    </source>
</evidence>
<organism evidence="11 12">
    <name type="scientific">Marinobacter azerbaijanicus</name>
    <dbReference type="NCBI Taxonomy" id="3050455"/>
    <lineage>
        <taxon>Bacteria</taxon>
        <taxon>Pseudomonadati</taxon>
        <taxon>Pseudomonadota</taxon>
        <taxon>Gammaproteobacteria</taxon>
        <taxon>Pseudomonadales</taxon>
        <taxon>Marinobacteraceae</taxon>
        <taxon>Marinobacter</taxon>
    </lineage>
</organism>
<comment type="similarity">
    <text evidence="1">Belongs to the bacterial ring-hydroxylating dioxygenase alpha subunit family.</text>
</comment>
<evidence type="ECO:0000256" key="9">
    <source>
        <dbReference type="ARBA" id="ARBA00023027"/>
    </source>
</evidence>
<dbReference type="InterPro" id="IPR017941">
    <property type="entry name" value="Rieske_2Fe-2S"/>
</dbReference>
<keyword evidence="7" id="KW-0408">Iron</keyword>
<dbReference type="GO" id="GO:0051213">
    <property type="term" value="F:dioxygenase activity"/>
    <property type="evidence" value="ECO:0007669"/>
    <property type="project" value="UniProtKB-KW"/>
</dbReference>
<evidence type="ECO:0000256" key="5">
    <source>
        <dbReference type="ARBA" id="ARBA00022964"/>
    </source>
</evidence>
<dbReference type="SUPFAM" id="SSF55961">
    <property type="entry name" value="Bet v1-like"/>
    <property type="match status" value="1"/>
</dbReference>
<dbReference type="PROSITE" id="PS00570">
    <property type="entry name" value="RING_HYDROXYL_ALPHA"/>
    <property type="match status" value="1"/>
</dbReference>